<accession>A0A1W6LH74</accession>
<dbReference type="KEGG" id="rgu:A4W93_29110"/>
<dbReference type="SUPFAM" id="SSF64288">
    <property type="entry name" value="Chorismate lyase-like"/>
    <property type="match status" value="1"/>
</dbReference>
<dbReference type="AlphaFoldDB" id="A0A1W6LH74"/>
<dbReference type="STRING" id="946333.A4W93_29110"/>
<dbReference type="Gene3D" id="3.40.1410.10">
    <property type="entry name" value="Chorismate lyase-like"/>
    <property type="match status" value="1"/>
</dbReference>
<protein>
    <recommendedName>
        <fullName evidence="3">Chorismate lyase</fullName>
    </recommendedName>
</protein>
<gene>
    <name evidence="1" type="ORF">A4W93_29110</name>
</gene>
<dbReference type="Proteomes" id="UP000193427">
    <property type="component" value="Chromosome"/>
</dbReference>
<evidence type="ECO:0008006" key="3">
    <source>
        <dbReference type="Google" id="ProtNLM"/>
    </source>
</evidence>
<sequence>MCEALAQRPVTVQLHHQRQTTDVPVAVREQLGGDRWLERVTSLHAHGRVMMDNLSYTRLDAVPDWFLSGLDAGQAPVGHLLGKLFVQREGMPGSADVAQALWSRVGLPDTRASRCYRVVTPESPLMLIFEVYRDGMVQR</sequence>
<organism evidence="1 2">
    <name type="scientific">Piscinibacter gummiphilus</name>
    <dbReference type="NCBI Taxonomy" id="946333"/>
    <lineage>
        <taxon>Bacteria</taxon>
        <taxon>Pseudomonadati</taxon>
        <taxon>Pseudomonadota</taxon>
        <taxon>Betaproteobacteria</taxon>
        <taxon>Burkholderiales</taxon>
        <taxon>Sphaerotilaceae</taxon>
        <taxon>Piscinibacter</taxon>
    </lineage>
</organism>
<keyword evidence="2" id="KW-1185">Reference proteome</keyword>
<evidence type="ECO:0000313" key="2">
    <source>
        <dbReference type="Proteomes" id="UP000193427"/>
    </source>
</evidence>
<dbReference type="EMBL" id="CP015118">
    <property type="protein sequence ID" value="ARN23632.1"/>
    <property type="molecule type" value="Genomic_DNA"/>
</dbReference>
<reference evidence="1 2" key="1">
    <citation type="submission" date="2016-04" db="EMBL/GenBank/DDBJ databases">
        <title>Complete genome sequence of natural rubber-degrading, novel Gram-negative bacterium, Rhizobacter gummiphilus strain NS21.</title>
        <authorList>
            <person name="Tabata M."/>
            <person name="Kasai D."/>
            <person name="Fukuda M."/>
        </authorList>
    </citation>
    <scope>NUCLEOTIDE SEQUENCE [LARGE SCALE GENOMIC DNA]</scope>
    <source>
        <strain evidence="1 2">NS21</strain>
    </source>
</reference>
<name>A0A1W6LH74_9BURK</name>
<proteinExistence type="predicted"/>
<evidence type="ECO:0000313" key="1">
    <source>
        <dbReference type="EMBL" id="ARN23632.1"/>
    </source>
</evidence>
<dbReference type="InterPro" id="IPR028978">
    <property type="entry name" value="Chorismate_lyase_/UTRA_dom_sf"/>
</dbReference>